<dbReference type="CDD" id="cd03230">
    <property type="entry name" value="ABC_DR_subfamily_A"/>
    <property type="match status" value="1"/>
</dbReference>
<comment type="similarity">
    <text evidence="1">Belongs to the ABC transporter superfamily.</text>
</comment>
<dbReference type="Proteomes" id="UP001501747">
    <property type="component" value="Unassembled WGS sequence"/>
</dbReference>
<dbReference type="InterPro" id="IPR003593">
    <property type="entry name" value="AAA+_ATPase"/>
</dbReference>
<organism evidence="6 7">
    <name type="scientific">Allokutzneria multivorans</name>
    <dbReference type="NCBI Taxonomy" id="1142134"/>
    <lineage>
        <taxon>Bacteria</taxon>
        <taxon>Bacillati</taxon>
        <taxon>Actinomycetota</taxon>
        <taxon>Actinomycetes</taxon>
        <taxon>Pseudonocardiales</taxon>
        <taxon>Pseudonocardiaceae</taxon>
        <taxon>Allokutzneria</taxon>
    </lineage>
</organism>
<dbReference type="SMART" id="SM00382">
    <property type="entry name" value="AAA"/>
    <property type="match status" value="1"/>
</dbReference>
<keyword evidence="2" id="KW-0813">Transport</keyword>
<protein>
    <recommendedName>
        <fullName evidence="5">ABC transporter domain-containing protein</fullName>
    </recommendedName>
</protein>
<evidence type="ECO:0000313" key="7">
    <source>
        <dbReference type="Proteomes" id="UP001501747"/>
    </source>
</evidence>
<gene>
    <name evidence="6" type="ORF">GCM10022247_15060</name>
</gene>
<sequence>MTETAIATRNLGRRYGNKWALRDCTLRVPAGRVVGVVGPEGAGKSTLMNMMVGLLHPTEGELELLGERVGPTSVLERVAHIAEEDALCRNFKVADLLTAARLFNVRWTQSIAEDRLREHGISVDSKVGELSCGQRAQLALTVALATTPELLILDVPVTGLDPLARKETFSALLAAQAETGCTVVVSARSVADLEQLCDYLVVLDGGELRLAGDTADLVRRHQLGLEELVARHLAQPVA</sequence>
<evidence type="ECO:0000256" key="4">
    <source>
        <dbReference type="ARBA" id="ARBA00022840"/>
    </source>
</evidence>
<dbReference type="Gene3D" id="3.40.50.300">
    <property type="entry name" value="P-loop containing nucleotide triphosphate hydrolases"/>
    <property type="match status" value="1"/>
</dbReference>
<dbReference type="RefSeq" id="WP_344872032.1">
    <property type="nucleotide sequence ID" value="NZ_BAABAL010000005.1"/>
</dbReference>
<keyword evidence="4" id="KW-0067">ATP-binding</keyword>
<name>A0ABP7RDY0_9PSEU</name>
<dbReference type="EMBL" id="BAABAL010000005">
    <property type="protein sequence ID" value="GAA3996100.1"/>
    <property type="molecule type" value="Genomic_DNA"/>
</dbReference>
<evidence type="ECO:0000313" key="6">
    <source>
        <dbReference type="EMBL" id="GAA3996100.1"/>
    </source>
</evidence>
<evidence type="ECO:0000256" key="1">
    <source>
        <dbReference type="ARBA" id="ARBA00005417"/>
    </source>
</evidence>
<keyword evidence="7" id="KW-1185">Reference proteome</keyword>
<evidence type="ECO:0000256" key="2">
    <source>
        <dbReference type="ARBA" id="ARBA00022448"/>
    </source>
</evidence>
<dbReference type="InterPro" id="IPR027417">
    <property type="entry name" value="P-loop_NTPase"/>
</dbReference>
<dbReference type="InterPro" id="IPR003439">
    <property type="entry name" value="ABC_transporter-like_ATP-bd"/>
</dbReference>
<dbReference type="Pfam" id="PF00005">
    <property type="entry name" value="ABC_tran"/>
    <property type="match status" value="1"/>
</dbReference>
<proteinExistence type="inferred from homology"/>
<reference evidence="7" key="1">
    <citation type="journal article" date="2019" name="Int. J. Syst. Evol. Microbiol.">
        <title>The Global Catalogue of Microorganisms (GCM) 10K type strain sequencing project: providing services to taxonomists for standard genome sequencing and annotation.</title>
        <authorList>
            <consortium name="The Broad Institute Genomics Platform"/>
            <consortium name="The Broad Institute Genome Sequencing Center for Infectious Disease"/>
            <person name="Wu L."/>
            <person name="Ma J."/>
        </authorList>
    </citation>
    <scope>NUCLEOTIDE SEQUENCE [LARGE SCALE GENOMIC DNA]</scope>
    <source>
        <strain evidence="7">JCM 17342</strain>
    </source>
</reference>
<comment type="caution">
    <text evidence="6">The sequence shown here is derived from an EMBL/GenBank/DDBJ whole genome shotgun (WGS) entry which is preliminary data.</text>
</comment>
<feature type="domain" description="ABC transporter" evidence="5">
    <location>
        <begin position="6"/>
        <end position="230"/>
    </location>
</feature>
<keyword evidence="3" id="KW-0547">Nucleotide-binding</keyword>
<dbReference type="PANTHER" id="PTHR43335">
    <property type="entry name" value="ABC TRANSPORTER, ATP-BINDING PROTEIN"/>
    <property type="match status" value="1"/>
</dbReference>
<dbReference type="PROSITE" id="PS50893">
    <property type="entry name" value="ABC_TRANSPORTER_2"/>
    <property type="match status" value="1"/>
</dbReference>
<accession>A0ABP7RDY0</accession>
<dbReference type="PANTHER" id="PTHR43335:SF2">
    <property type="entry name" value="ABC TRANSPORTER, ATP-BINDING PROTEIN"/>
    <property type="match status" value="1"/>
</dbReference>
<dbReference type="SUPFAM" id="SSF52540">
    <property type="entry name" value="P-loop containing nucleoside triphosphate hydrolases"/>
    <property type="match status" value="1"/>
</dbReference>
<evidence type="ECO:0000259" key="5">
    <source>
        <dbReference type="PROSITE" id="PS50893"/>
    </source>
</evidence>
<evidence type="ECO:0000256" key="3">
    <source>
        <dbReference type="ARBA" id="ARBA00022741"/>
    </source>
</evidence>